<gene>
    <name evidence="9" type="ORF">BKP35_00695</name>
</gene>
<feature type="transmembrane region" description="Helical" evidence="7">
    <location>
        <begin position="85"/>
        <end position="105"/>
    </location>
</feature>
<evidence type="ECO:0000313" key="9">
    <source>
        <dbReference type="EMBL" id="OIJ15545.1"/>
    </source>
</evidence>
<keyword evidence="6 7" id="KW-0472">Membrane</keyword>
<dbReference type="GO" id="GO:0055085">
    <property type="term" value="P:transmembrane transport"/>
    <property type="evidence" value="ECO:0007669"/>
    <property type="project" value="InterPro"/>
</dbReference>
<dbReference type="Gene3D" id="1.20.1740.10">
    <property type="entry name" value="Amino acid/polyamine transporter I"/>
    <property type="match status" value="1"/>
</dbReference>
<keyword evidence="3 7" id="KW-0812">Transmembrane</keyword>
<feature type="domain" description="Amino acid permease/ SLC12A" evidence="8">
    <location>
        <begin position="20"/>
        <end position="402"/>
    </location>
</feature>
<accession>A0A1S2LW22</accession>
<comment type="caution">
    <text evidence="9">The sequence shown here is derived from an EMBL/GenBank/DDBJ whole genome shotgun (WGS) entry which is preliminary data.</text>
</comment>
<dbReference type="EMBL" id="MLQQ01000001">
    <property type="protein sequence ID" value="OIJ15545.1"/>
    <property type="molecule type" value="Genomic_DNA"/>
</dbReference>
<feature type="transmembrane region" description="Helical" evidence="7">
    <location>
        <begin position="20"/>
        <end position="39"/>
    </location>
</feature>
<evidence type="ECO:0000256" key="5">
    <source>
        <dbReference type="ARBA" id="ARBA00022989"/>
    </source>
</evidence>
<dbReference type="OrthoDB" id="9780162at2"/>
<dbReference type="PANTHER" id="PTHR43495">
    <property type="entry name" value="GABA PERMEASE"/>
    <property type="match status" value="1"/>
</dbReference>
<evidence type="ECO:0000256" key="6">
    <source>
        <dbReference type="ARBA" id="ARBA00023136"/>
    </source>
</evidence>
<feature type="transmembrane region" description="Helical" evidence="7">
    <location>
        <begin position="125"/>
        <end position="147"/>
    </location>
</feature>
<evidence type="ECO:0000256" key="2">
    <source>
        <dbReference type="ARBA" id="ARBA00022448"/>
    </source>
</evidence>
<keyword evidence="10" id="KW-1185">Reference proteome</keyword>
<feature type="transmembrane region" description="Helical" evidence="7">
    <location>
        <begin position="394"/>
        <end position="411"/>
    </location>
</feature>
<feature type="transmembrane region" description="Helical" evidence="7">
    <location>
        <begin position="359"/>
        <end position="382"/>
    </location>
</feature>
<name>A0A1S2LW22_9BACI</name>
<evidence type="ECO:0000256" key="7">
    <source>
        <dbReference type="SAM" id="Phobius"/>
    </source>
</evidence>
<feature type="transmembrane region" description="Helical" evidence="7">
    <location>
        <begin position="330"/>
        <end position="353"/>
    </location>
</feature>
<feature type="transmembrane region" description="Helical" evidence="7">
    <location>
        <begin position="237"/>
        <end position="259"/>
    </location>
</feature>
<feature type="transmembrane region" description="Helical" evidence="7">
    <location>
        <begin position="284"/>
        <end position="309"/>
    </location>
</feature>
<sequence length="455" mass="49795">MKSTSQEKQEKPLSWWQLSLLGVACTIGTGFFLGSSIAINMAGPSVLLSYALAGLGTYFVYEALAKMMIADPQKGSFRTYAKNAYGRWAGFSSGWVYFLSELLIMGSQMTALAIFSQFWFPDIPLWMFAAGYAVLGLLVIIAGPSGFDRVENLLAVMKLGALVMFIILAIISLFGVFGGADTEVGFPRTYDGIFPNGVRGLLPSFIFGFYGFGGIEIVGLLAIRLNKMEDAPKAGKVMLIILSTLYVASIALVLFMVTLNKITNDTSPFVTALNNYNVPYVTHIFNGVFIIAGFSTMVASLFAVLRILTTLAEDEDAPKGLAKRVKNNKIPLNAILLTSTGILASIILAILMPGRVYEYVTTAAGLMLLYNWLFIIGSYGKIHEMKTSDNVKRLLGFLFIMLAVFGTLFHSISRPGFFVSIAFVGIIAIVTLFMRQQWKKPKKPTTPSVFTKIKK</sequence>
<dbReference type="PANTHER" id="PTHR43495:SF5">
    <property type="entry name" value="GAMMA-AMINOBUTYRIC ACID PERMEASE"/>
    <property type="match status" value="1"/>
</dbReference>
<dbReference type="GO" id="GO:0006865">
    <property type="term" value="P:amino acid transport"/>
    <property type="evidence" value="ECO:0007669"/>
    <property type="project" value="UniProtKB-KW"/>
</dbReference>
<feature type="transmembrane region" description="Helical" evidence="7">
    <location>
        <begin position="159"/>
        <end position="180"/>
    </location>
</feature>
<evidence type="ECO:0000259" key="8">
    <source>
        <dbReference type="Pfam" id="PF00324"/>
    </source>
</evidence>
<feature type="transmembrane region" description="Helical" evidence="7">
    <location>
        <begin position="200"/>
        <end position="225"/>
    </location>
</feature>
<organism evidence="9 10">
    <name type="scientific">Anaerobacillus arseniciselenatis</name>
    <dbReference type="NCBI Taxonomy" id="85682"/>
    <lineage>
        <taxon>Bacteria</taxon>
        <taxon>Bacillati</taxon>
        <taxon>Bacillota</taxon>
        <taxon>Bacilli</taxon>
        <taxon>Bacillales</taxon>
        <taxon>Bacillaceae</taxon>
        <taxon>Anaerobacillus</taxon>
    </lineage>
</organism>
<comment type="subcellular location">
    <subcellularLocation>
        <location evidence="1">Cell membrane</location>
        <topology evidence="1">Multi-pass membrane protein</topology>
    </subcellularLocation>
</comment>
<dbReference type="Proteomes" id="UP000180098">
    <property type="component" value="Unassembled WGS sequence"/>
</dbReference>
<keyword evidence="4" id="KW-0029">Amino-acid transport</keyword>
<feature type="transmembrane region" description="Helical" evidence="7">
    <location>
        <begin position="45"/>
        <end position="64"/>
    </location>
</feature>
<evidence type="ECO:0000256" key="4">
    <source>
        <dbReference type="ARBA" id="ARBA00022970"/>
    </source>
</evidence>
<keyword evidence="5 7" id="KW-1133">Transmembrane helix</keyword>
<evidence type="ECO:0000256" key="1">
    <source>
        <dbReference type="ARBA" id="ARBA00004651"/>
    </source>
</evidence>
<evidence type="ECO:0000313" key="10">
    <source>
        <dbReference type="Proteomes" id="UP000180098"/>
    </source>
</evidence>
<dbReference type="InterPro" id="IPR004841">
    <property type="entry name" value="AA-permease/SLC12A_dom"/>
</dbReference>
<dbReference type="Pfam" id="PF00324">
    <property type="entry name" value="AA_permease"/>
    <property type="match status" value="1"/>
</dbReference>
<proteinExistence type="predicted"/>
<reference evidence="9 10" key="1">
    <citation type="submission" date="2016-10" db="EMBL/GenBank/DDBJ databases">
        <title>Draft genome sequences of four alkaliphilic bacteria belonging to the Anaerobacillus genus.</title>
        <authorList>
            <person name="Bassil N.M."/>
            <person name="Lloyd J.R."/>
        </authorList>
    </citation>
    <scope>NUCLEOTIDE SEQUENCE [LARGE SCALE GENOMIC DNA]</scope>
    <source>
        <strain evidence="9 10">DSM 15340</strain>
    </source>
</reference>
<protein>
    <submittedName>
        <fullName evidence="9">Transporter</fullName>
    </submittedName>
</protein>
<dbReference type="PIRSF" id="PIRSF006060">
    <property type="entry name" value="AA_transporter"/>
    <property type="match status" value="1"/>
</dbReference>
<feature type="transmembrane region" description="Helical" evidence="7">
    <location>
        <begin position="417"/>
        <end position="434"/>
    </location>
</feature>
<dbReference type="GO" id="GO:0005886">
    <property type="term" value="C:plasma membrane"/>
    <property type="evidence" value="ECO:0007669"/>
    <property type="project" value="UniProtKB-SubCell"/>
</dbReference>
<dbReference type="RefSeq" id="WP_071311470.1">
    <property type="nucleotide sequence ID" value="NZ_MLQQ01000001.1"/>
</dbReference>
<keyword evidence="2" id="KW-0813">Transport</keyword>
<dbReference type="AlphaFoldDB" id="A0A1S2LW22"/>
<evidence type="ECO:0000256" key="3">
    <source>
        <dbReference type="ARBA" id="ARBA00022692"/>
    </source>
</evidence>
<dbReference type="PROSITE" id="PS51257">
    <property type="entry name" value="PROKAR_LIPOPROTEIN"/>
    <property type="match status" value="1"/>
</dbReference>